<gene>
    <name evidence="2" type="ORF">BI308_09110</name>
</gene>
<dbReference type="Pfam" id="PF01841">
    <property type="entry name" value="Transglut_core"/>
    <property type="match status" value="1"/>
</dbReference>
<dbReference type="Pfam" id="PF08379">
    <property type="entry name" value="Bact_transglu_N"/>
    <property type="match status" value="1"/>
</dbReference>
<sequence>MRYKIIHSTYYTYSEFVALSPHWLRLRSRSDGAQTLHHFQLEIDPLPTGQSSVLDEEGNVLEKIWFDAQELKALKITATSEVETHCTNPFNYLLEPWAVQFPIDYPSSLLARLSPYFAPRTLPSPIDPRVYTWAMDIADRVRYQVTPFLSAINQQIYERCDYYIRDTGDPFPPGITWEQKGGTCRDYAVLFMEACRAMGLAARFVSGYQEGDRDTTDRHLHAWAEVYLPGAGWRGYDPTHGLAVSNGHIAVAASAIPQNTAPVSGTLRRSQVHSQMDFDLAIAFLD</sequence>
<dbReference type="Gene3D" id="3.10.620.30">
    <property type="match status" value="1"/>
</dbReference>
<dbReference type="PANTHER" id="PTHR33490:SF1">
    <property type="entry name" value="SLL1233 PROTEIN"/>
    <property type="match status" value="1"/>
</dbReference>
<organism evidence="2 3">
    <name type="scientific">Roseofilum reptotaenium AO1-A</name>
    <dbReference type="NCBI Taxonomy" id="1925591"/>
    <lineage>
        <taxon>Bacteria</taxon>
        <taxon>Bacillati</taxon>
        <taxon>Cyanobacteriota</taxon>
        <taxon>Cyanophyceae</taxon>
        <taxon>Desertifilales</taxon>
        <taxon>Desertifilaceae</taxon>
        <taxon>Roseofilum</taxon>
    </lineage>
</organism>
<protein>
    <submittedName>
        <fullName evidence="2">Transglutaminase</fullName>
    </submittedName>
</protein>
<accession>A0A1L9QTD6</accession>
<dbReference type="Proteomes" id="UP000183940">
    <property type="component" value="Unassembled WGS sequence"/>
</dbReference>
<comment type="caution">
    <text evidence="2">The sequence shown here is derived from an EMBL/GenBank/DDBJ whole genome shotgun (WGS) entry which is preliminary data.</text>
</comment>
<dbReference type="AlphaFoldDB" id="A0A1L9QTD6"/>
<name>A0A1L9QTD6_9CYAN</name>
<reference evidence="2" key="1">
    <citation type="submission" date="2016-10" db="EMBL/GenBank/DDBJ databases">
        <title>CRISPR-Cas defence system in Roseofilum reptotaenium: evidence of a bacteriophage-cyanobacterium arms race in the coral black band disease.</title>
        <authorList>
            <person name="Buerger P."/>
            <person name="Wood-Charlson E.M."/>
            <person name="Weynberg K.D."/>
            <person name="Willis B."/>
            <person name="Van Oppen M.J."/>
        </authorList>
    </citation>
    <scope>NUCLEOTIDE SEQUENCE [LARGE SCALE GENOMIC DNA]</scope>
    <source>
        <strain evidence="2">AO1-A</strain>
    </source>
</reference>
<evidence type="ECO:0000259" key="1">
    <source>
        <dbReference type="SMART" id="SM00460"/>
    </source>
</evidence>
<dbReference type="SMART" id="SM00460">
    <property type="entry name" value="TGc"/>
    <property type="match status" value="1"/>
</dbReference>
<evidence type="ECO:0000313" key="3">
    <source>
        <dbReference type="Proteomes" id="UP000183940"/>
    </source>
</evidence>
<proteinExistence type="predicted"/>
<dbReference type="STRING" id="1925591.BI308_09110"/>
<dbReference type="PANTHER" id="PTHR33490">
    <property type="entry name" value="BLR5614 PROTEIN-RELATED"/>
    <property type="match status" value="1"/>
</dbReference>
<dbReference type="SUPFAM" id="SSF54001">
    <property type="entry name" value="Cysteine proteinases"/>
    <property type="match status" value="1"/>
</dbReference>
<keyword evidence="3" id="KW-1185">Reference proteome</keyword>
<evidence type="ECO:0000313" key="2">
    <source>
        <dbReference type="EMBL" id="OJJ25886.1"/>
    </source>
</evidence>
<dbReference type="InterPro" id="IPR038765">
    <property type="entry name" value="Papain-like_cys_pep_sf"/>
</dbReference>
<dbReference type="EMBL" id="MLAW01000012">
    <property type="protein sequence ID" value="OJJ25886.1"/>
    <property type="molecule type" value="Genomic_DNA"/>
</dbReference>
<feature type="domain" description="Transglutaminase-like" evidence="1">
    <location>
        <begin position="176"/>
        <end position="240"/>
    </location>
</feature>
<dbReference type="InterPro" id="IPR002931">
    <property type="entry name" value="Transglutaminase-like"/>
</dbReference>
<dbReference type="InterPro" id="IPR013589">
    <property type="entry name" value="Bac_transglu_N"/>
</dbReference>